<dbReference type="Proteomes" id="UP000663874">
    <property type="component" value="Unassembled WGS sequence"/>
</dbReference>
<dbReference type="Gene3D" id="2.120.10.30">
    <property type="entry name" value="TolB, C-terminal domain"/>
    <property type="match status" value="1"/>
</dbReference>
<evidence type="ECO:0000313" key="3">
    <source>
        <dbReference type="EMBL" id="CAF1465897.1"/>
    </source>
</evidence>
<sequence>MEGATQGVVVAGDQGEGNGLTQLSFHQGVVVHQLGTAYVTDYWNHRITRWPKEATQGSVIVGGNDDGEQSNQLYYLYGLSFDRHGNLCVVDYGNHRV</sequence>
<accession>A0A815QP43</accession>
<reference evidence="3" key="1">
    <citation type="submission" date="2021-02" db="EMBL/GenBank/DDBJ databases">
        <authorList>
            <person name="Nowell W R."/>
        </authorList>
    </citation>
    <scope>NUCLEOTIDE SEQUENCE</scope>
</reference>
<organism evidence="3 5">
    <name type="scientific">Rotaria sordida</name>
    <dbReference type="NCBI Taxonomy" id="392033"/>
    <lineage>
        <taxon>Eukaryota</taxon>
        <taxon>Metazoa</taxon>
        <taxon>Spiralia</taxon>
        <taxon>Gnathifera</taxon>
        <taxon>Rotifera</taxon>
        <taxon>Eurotatoria</taxon>
        <taxon>Bdelloidea</taxon>
        <taxon>Philodinida</taxon>
        <taxon>Philodinidae</taxon>
        <taxon>Rotaria</taxon>
    </lineage>
</organism>
<dbReference type="InterPro" id="IPR011042">
    <property type="entry name" value="6-blade_b-propeller_TolB-like"/>
</dbReference>
<keyword evidence="1" id="KW-0677">Repeat</keyword>
<evidence type="ECO:0000256" key="1">
    <source>
        <dbReference type="ARBA" id="ARBA00022737"/>
    </source>
</evidence>
<dbReference type="Proteomes" id="UP000663889">
    <property type="component" value="Unassembled WGS sequence"/>
</dbReference>
<dbReference type="InterPro" id="IPR001258">
    <property type="entry name" value="NHL_repeat"/>
</dbReference>
<dbReference type="EMBL" id="CAJOBE010009284">
    <property type="protein sequence ID" value="CAF4081577.1"/>
    <property type="molecule type" value="Genomic_DNA"/>
</dbReference>
<evidence type="ECO:0000313" key="5">
    <source>
        <dbReference type="Proteomes" id="UP000663889"/>
    </source>
</evidence>
<dbReference type="OrthoDB" id="342730at2759"/>
<comment type="caution">
    <text evidence="3">The sequence shown here is derived from an EMBL/GenBank/DDBJ whole genome shotgun (WGS) entry which is preliminary data.</text>
</comment>
<dbReference type="Proteomes" id="UP000663882">
    <property type="component" value="Unassembled WGS sequence"/>
</dbReference>
<gene>
    <name evidence="4" type="ORF">FNK824_LOCUS30393</name>
    <name evidence="2" type="ORF">RFH988_LOCUS31318</name>
    <name evidence="3" type="ORF">SEV965_LOCUS34402</name>
</gene>
<dbReference type="AlphaFoldDB" id="A0A815QP43"/>
<dbReference type="EMBL" id="CAJNOO010003341">
    <property type="protein sequence ID" value="CAF1332125.1"/>
    <property type="molecule type" value="Genomic_DNA"/>
</dbReference>
<evidence type="ECO:0000313" key="4">
    <source>
        <dbReference type="EMBL" id="CAF4081577.1"/>
    </source>
</evidence>
<dbReference type="SUPFAM" id="SSF101898">
    <property type="entry name" value="NHL repeat"/>
    <property type="match status" value="1"/>
</dbReference>
<name>A0A815QP43_9BILA</name>
<protein>
    <submittedName>
        <fullName evidence="3">Uncharacterized protein</fullName>
    </submittedName>
</protein>
<evidence type="ECO:0000313" key="2">
    <source>
        <dbReference type="EMBL" id="CAF1332125.1"/>
    </source>
</evidence>
<dbReference type="Pfam" id="PF01436">
    <property type="entry name" value="NHL"/>
    <property type="match status" value="1"/>
</dbReference>
<dbReference type="EMBL" id="CAJNOU010005086">
    <property type="protein sequence ID" value="CAF1465897.1"/>
    <property type="molecule type" value="Genomic_DNA"/>
</dbReference>
<proteinExistence type="predicted"/>